<dbReference type="InterPro" id="IPR014756">
    <property type="entry name" value="Ig_E-set"/>
</dbReference>
<dbReference type="PANTHER" id="PTHR11511">
    <property type="entry name" value="LARVAL STORAGE PROTEIN/PHENOLOXIDASE"/>
    <property type="match status" value="1"/>
</dbReference>
<dbReference type="PROSITE" id="PS00498">
    <property type="entry name" value="TYROSINASE_2"/>
    <property type="match status" value="1"/>
</dbReference>
<dbReference type="SUPFAM" id="SSF48050">
    <property type="entry name" value="Hemocyanin, N-terminal domain"/>
    <property type="match status" value="1"/>
</dbReference>
<dbReference type="InterPro" id="IPR037020">
    <property type="entry name" value="Hemocyanin_C_sf"/>
</dbReference>
<dbReference type="SUPFAM" id="SSF81296">
    <property type="entry name" value="E set domains"/>
    <property type="match status" value="1"/>
</dbReference>
<dbReference type="Gene3D" id="2.60.40.1520">
    <property type="entry name" value="Hemocyanin, C-terminal domain"/>
    <property type="match status" value="1"/>
</dbReference>
<dbReference type="InterPro" id="IPR013788">
    <property type="entry name" value="Hemocyanin/hexamerin"/>
</dbReference>
<dbReference type="GO" id="GO:0016491">
    <property type="term" value="F:oxidoreductase activity"/>
    <property type="evidence" value="ECO:0007669"/>
    <property type="project" value="InterPro"/>
</dbReference>
<dbReference type="InterPro" id="IPR036697">
    <property type="entry name" value="Hemocyanin_N_sf"/>
</dbReference>
<keyword evidence="4" id="KW-1185">Reference proteome</keyword>
<sequence>MADSSGGVSMAQKQHDVNSILWKVYEDIRDPNLKGLSETFDPLSKDYEDNGVAVKLLMQELNDHRLLEQKHWFSLFNTRQREEALMLYDVLDYSKDWATLAGNAAFFRARMNEGEFVYAIYTAVTHSKLTKNVVLPPLYEVTPHLFTNSEVIQEAYKAKMTQTPTKIQSHFTGSKSNPEQRVAYFGEDIGMNTHHVTWHLEFPFWWNDDIEDHHIERKGESFFWVHHQLTVRYDAERLSNYLNPVEELHWDDLIYEGFAPHTMYKYGGYFPSRPDKVHFEDVDGVARVRDMLIVESRIRDAIAHGYVTAKDGSTISIRDSHGIDVLGDVIESSLYSPNAEYYGALHNTAHMVLGRQGDPHGKFNLPPGVLEHFETATRDPAFFRLHKYMDNIFREHKDSLTPYTKTDLEFSGVSIDSMALSSRLETFFEDFEYSLINAVDDTVDIADVPISTIVHRLAHKDFTAEAVITNNNDHEVEATIRVFAWPKYDNNHVEFSFNDGRWNAIELDRFWTKLAPGANTVTRSSKDSSVTVPDIPSFKTLMDKTEAALSSNSELHLEEFASGLGLPNRFLISKGKTEGMDFNLVLFVSDGAKDAAIDGLHGNTAYIHYGGAGGKYPDNRPHGYPLDRRVEDERIITGITNFKSMEVKVYHVEKH</sequence>
<dbReference type="PROSITE" id="PS00210">
    <property type="entry name" value="HEMOCYANIN_2"/>
    <property type="match status" value="1"/>
</dbReference>
<dbReference type="OrthoDB" id="8119704at2759"/>
<dbReference type="InterPro" id="IPR005203">
    <property type="entry name" value="Hemocyanin_C"/>
</dbReference>
<dbReference type="InterPro" id="IPR008922">
    <property type="entry name" value="Di-copper_centre_dom_sf"/>
</dbReference>
<feature type="domain" description="Tyrosinase copper-binding" evidence="2">
    <location>
        <begin position="379"/>
        <end position="390"/>
    </location>
</feature>
<comment type="similarity">
    <text evidence="1">Belongs to the tyrosinase family. Hemocyanin subfamily.</text>
</comment>
<dbReference type="Pfam" id="PF03722">
    <property type="entry name" value="Hemocyanin_N"/>
    <property type="match status" value="1"/>
</dbReference>
<comment type="caution">
    <text evidence="3">The sequence shown here is derived from an EMBL/GenBank/DDBJ whole genome shotgun (WGS) entry which is preliminary data.</text>
</comment>
<dbReference type="PROSITE" id="PS00209">
    <property type="entry name" value="HEMOCYANIN_1"/>
    <property type="match status" value="1"/>
</dbReference>
<evidence type="ECO:0000313" key="3">
    <source>
        <dbReference type="EMBL" id="KAG0724994.1"/>
    </source>
</evidence>
<dbReference type="InterPro" id="IPR000896">
    <property type="entry name" value="Hemocyanin/hexamerin_mid_dom"/>
</dbReference>
<dbReference type="Gene3D" id="1.20.1370.10">
    <property type="entry name" value="Hemocyanin, N-terminal domain"/>
    <property type="match status" value="1"/>
</dbReference>
<reference evidence="3" key="1">
    <citation type="submission" date="2020-07" db="EMBL/GenBank/DDBJ databases">
        <title>The High-quality genome of the commercially important snow crab, Chionoecetes opilio.</title>
        <authorList>
            <person name="Jeong J.-H."/>
            <person name="Ryu S."/>
        </authorList>
    </citation>
    <scope>NUCLEOTIDE SEQUENCE</scope>
    <source>
        <strain evidence="3">MADBK_172401_WGS</strain>
        <tissue evidence="3">Digestive gland</tissue>
    </source>
</reference>
<accession>A0A8J4YLL0</accession>
<dbReference type="PANTHER" id="PTHR11511:SF5">
    <property type="entry name" value="FAT-BODY PROTEIN 1-RELATED"/>
    <property type="match status" value="1"/>
</dbReference>
<evidence type="ECO:0000313" key="4">
    <source>
        <dbReference type="Proteomes" id="UP000770661"/>
    </source>
</evidence>
<dbReference type="Proteomes" id="UP000770661">
    <property type="component" value="Unassembled WGS sequence"/>
</dbReference>
<dbReference type="InterPro" id="IPR002227">
    <property type="entry name" value="Tyrosinase_Cu-bd"/>
</dbReference>
<dbReference type="Pfam" id="PF00372">
    <property type="entry name" value="Hemocyanin_M"/>
    <property type="match status" value="1"/>
</dbReference>
<evidence type="ECO:0000259" key="2">
    <source>
        <dbReference type="PROSITE" id="PS00498"/>
    </source>
</evidence>
<dbReference type="Pfam" id="PF03723">
    <property type="entry name" value="Hemocyanin_C"/>
    <property type="match status" value="1"/>
</dbReference>
<dbReference type="InterPro" id="IPR005204">
    <property type="entry name" value="Hemocyanin_N"/>
</dbReference>
<gene>
    <name evidence="3" type="primary">HCYC_0</name>
    <name evidence="3" type="ORF">GWK47_039452</name>
</gene>
<dbReference type="SUPFAM" id="SSF48056">
    <property type="entry name" value="Di-copper centre-containing domain"/>
    <property type="match status" value="1"/>
</dbReference>
<proteinExistence type="inferred from homology"/>
<protein>
    <submittedName>
        <fullName evidence="3">Hemocyanin C chain</fullName>
    </submittedName>
</protein>
<organism evidence="3 4">
    <name type="scientific">Chionoecetes opilio</name>
    <name type="common">Atlantic snow crab</name>
    <name type="synonym">Cancer opilio</name>
    <dbReference type="NCBI Taxonomy" id="41210"/>
    <lineage>
        <taxon>Eukaryota</taxon>
        <taxon>Metazoa</taxon>
        <taxon>Ecdysozoa</taxon>
        <taxon>Arthropoda</taxon>
        <taxon>Crustacea</taxon>
        <taxon>Multicrustacea</taxon>
        <taxon>Malacostraca</taxon>
        <taxon>Eumalacostraca</taxon>
        <taxon>Eucarida</taxon>
        <taxon>Decapoda</taxon>
        <taxon>Pleocyemata</taxon>
        <taxon>Brachyura</taxon>
        <taxon>Eubrachyura</taxon>
        <taxon>Majoidea</taxon>
        <taxon>Majidae</taxon>
        <taxon>Chionoecetes</taxon>
    </lineage>
</organism>
<dbReference type="EMBL" id="JACEEZ010006144">
    <property type="protein sequence ID" value="KAG0724994.1"/>
    <property type="molecule type" value="Genomic_DNA"/>
</dbReference>
<dbReference type="AlphaFoldDB" id="A0A8J4YLL0"/>
<evidence type="ECO:0000256" key="1">
    <source>
        <dbReference type="ARBA" id="ARBA00009470"/>
    </source>
</evidence>
<name>A0A8J4YLL0_CHIOP</name>
<dbReference type="PRINTS" id="PR00187">
    <property type="entry name" value="HAEMOCYANIN"/>
</dbReference>
<dbReference type="Gene3D" id="1.10.1280.10">
    <property type="entry name" value="Di-copper center containing domain from catechol oxidase"/>
    <property type="match status" value="1"/>
</dbReference>